<dbReference type="EMBL" id="JAWRVI010000042">
    <property type="protein sequence ID" value="KAK4086246.1"/>
    <property type="molecule type" value="Genomic_DNA"/>
</dbReference>
<feature type="region of interest" description="Disordered" evidence="1">
    <location>
        <begin position="104"/>
        <end position="125"/>
    </location>
</feature>
<gene>
    <name evidence="3" type="ORF">PCL_09529</name>
    <name evidence="2" type="ORF">Purlil1_9331</name>
</gene>
<evidence type="ECO:0000313" key="4">
    <source>
        <dbReference type="Proteomes" id="UP000245956"/>
    </source>
</evidence>
<accession>A0A2U3DQM5</accession>
<organism evidence="3 4">
    <name type="scientific">Purpureocillium lilacinum</name>
    <name type="common">Paecilomyces lilacinus</name>
    <dbReference type="NCBI Taxonomy" id="33203"/>
    <lineage>
        <taxon>Eukaryota</taxon>
        <taxon>Fungi</taxon>
        <taxon>Dikarya</taxon>
        <taxon>Ascomycota</taxon>
        <taxon>Pezizomycotina</taxon>
        <taxon>Sordariomycetes</taxon>
        <taxon>Hypocreomycetidae</taxon>
        <taxon>Hypocreales</taxon>
        <taxon>Ophiocordycipitaceae</taxon>
        <taxon>Purpureocillium</taxon>
    </lineage>
</organism>
<comment type="caution">
    <text evidence="3">The sequence shown here is derived from an EMBL/GenBank/DDBJ whole genome shotgun (WGS) entry which is preliminary data.</text>
</comment>
<evidence type="ECO:0000313" key="3">
    <source>
        <dbReference type="EMBL" id="PWI64557.1"/>
    </source>
</evidence>
<evidence type="ECO:0000313" key="2">
    <source>
        <dbReference type="EMBL" id="KAK4086246.1"/>
    </source>
</evidence>
<protein>
    <submittedName>
        <fullName evidence="3">Uncharacterized protein</fullName>
    </submittedName>
</protein>
<reference evidence="3" key="1">
    <citation type="submission" date="2015-05" db="EMBL/GenBank/DDBJ databases">
        <authorList>
            <person name="Wang D.B."/>
            <person name="Wang M."/>
        </authorList>
    </citation>
    <scope>NUCLEOTIDE SEQUENCE</scope>
    <source>
        <strain evidence="3">36-1</strain>
    </source>
</reference>
<evidence type="ECO:0000256" key="1">
    <source>
        <dbReference type="SAM" id="MobiDB-lite"/>
    </source>
</evidence>
<proteinExistence type="predicted"/>
<name>A0A2U3DQM5_PURLI</name>
<evidence type="ECO:0000313" key="5">
    <source>
        <dbReference type="Proteomes" id="UP001287286"/>
    </source>
</evidence>
<reference evidence="2" key="3">
    <citation type="submission" date="2023-11" db="EMBL/GenBank/DDBJ databases">
        <authorList>
            <person name="Beijen E."/>
            <person name="Ohm R.A."/>
        </authorList>
    </citation>
    <scope>NUCLEOTIDE SEQUENCE</scope>
    <source>
        <strain evidence="2">CBS 150709</strain>
    </source>
</reference>
<reference evidence="2 5" key="4">
    <citation type="journal article" date="2024" name="Microbiol. Resour. Announc.">
        <title>Genome annotations for the ascomycete fungi Trichoderma harzianum, Trichoderma aggressivum, and Purpureocillium lilacinum.</title>
        <authorList>
            <person name="Beijen E.P.W."/>
            <person name="Ohm R.A."/>
        </authorList>
    </citation>
    <scope>NUCLEOTIDE SEQUENCE [LARGE SCALE GENOMIC DNA]</scope>
    <source>
        <strain evidence="2 5">CBS 150709</strain>
    </source>
</reference>
<dbReference type="EMBL" id="LCWV01000054">
    <property type="protein sequence ID" value="PWI64557.1"/>
    <property type="molecule type" value="Genomic_DNA"/>
</dbReference>
<keyword evidence="5" id="KW-1185">Reference proteome</keyword>
<dbReference type="Proteomes" id="UP000245956">
    <property type="component" value="Unassembled WGS sequence"/>
</dbReference>
<dbReference type="AlphaFoldDB" id="A0A2U3DQM5"/>
<reference evidence="3 4" key="2">
    <citation type="journal article" date="2016" name="Front. Microbiol.">
        <title>Genome and transcriptome sequences reveal the specific parasitism of the nematophagous Purpureocillium lilacinum 36-1.</title>
        <authorList>
            <person name="Xie J."/>
            <person name="Li S."/>
            <person name="Mo C."/>
            <person name="Xiao X."/>
            <person name="Peng D."/>
            <person name="Wang G."/>
            <person name="Xiao Y."/>
        </authorList>
    </citation>
    <scope>NUCLEOTIDE SEQUENCE [LARGE SCALE GENOMIC DNA]</scope>
    <source>
        <strain evidence="3 4">36-1</strain>
    </source>
</reference>
<dbReference type="Proteomes" id="UP001287286">
    <property type="component" value="Unassembled WGS sequence"/>
</dbReference>
<sequence>MASSLGIETSWCCNLTIVGWVRECQGANRSAASLAGGPPLVTGALWAGPSQATLQHPRDPTRLFITGALLLGHLVQLWTDCCLGAAPRRRRKRLEVLVEAPRAQRGSRMGRPHPHAAAYEDMPPPESPLVGKIIPERRSQQVGSLWAGENPLRGWRDDSARCVLACQALCLTRDSRQRFSTVQSICAAPKPVSARRTSVAPAFHCARTQHIVSCSSPWSSPQEMVRGTALSTDDSGAGQAVAVGLGNCSLTGRIPMTKHVLVCGPEPCGPCKGCGKRGTVVESGPPCGAVNTTGTTEESLSAADHAAQLSRGRRMLPTQDDKIC</sequence>